<reference evidence="3" key="1">
    <citation type="journal article" date="2019" name="Int. J. Syst. Evol. Microbiol.">
        <title>The Global Catalogue of Microorganisms (GCM) 10K type strain sequencing project: providing services to taxonomists for standard genome sequencing and annotation.</title>
        <authorList>
            <consortium name="The Broad Institute Genomics Platform"/>
            <consortium name="The Broad Institute Genome Sequencing Center for Infectious Disease"/>
            <person name="Wu L."/>
            <person name="Ma J."/>
        </authorList>
    </citation>
    <scope>NUCLEOTIDE SEQUENCE [LARGE SCALE GENOMIC DNA]</scope>
    <source>
        <strain evidence="3">CGMCC 1.12376</strain>
    </source>
</reference>
<evidence type="ECO:0000313" key="3">
    <source>
        <dbReference type="Proteomes" id="UP001597221"/>
    </source>
</evidence>
<gene>
    <name evidence="2" type="ORF">ACFSBH_10190</name>
</gene>
<evidence type="ECO:0000313" key="2">
    <source>
        <dbReference type="EMBL" id="MFD1608025.1"/>
    </source>
</evidence>
<dbReference type="Pfam" id="PF06908">
    <property type="entry name" value="YpsA"/>
    <property type="match status" value="1"/>
</dbReference>
<dbReference type="NCBIfam" id="NF010181">
    <property type="entry name" value="PRK13660.1"/>
    <property type="match status" value="1"/>
</dbReference>
<dbReference type="EMBL" id="JBHUDE010000046">
    <property type="protein sequence ID" value="MFD1608025.1"/>
    <property type="molecule type" value="Genomic_DNA"/>
</dbReference>
<protein>
    <recommendedName>
        <fullName evidence="1">UPF0398 protein ACFSBH_10190</fullName>
    </recommendedName>
</protein>
<evidence type="ECO:0000256" key="1">
    <source>
        <dbReference type="HAMAP-Rule" id="MF_01575"/>
    </source>
</evidence>
<dbReference type="PANTHER" id="PTHR38440:SF1">
    <property type="entry name" value="UPF0398 PROTEIN SPR0331"/>
    <property type="match status" value="1"/>
</dbReference>
<dbReference type="RefSeq" id="WP_379597447.1">
    <property type="nucleotide sequence ID" value="NZ_JBHUDE010000046.1"/>
</dbReference>
<comment type="caution">
    <text evidence="2">The sequence shown here is derived from an EMBL/GenBank/DDBJ whole genome shotgun (WGS) entry which is preliminary data.</text>
</comment>
<organism evidence="2 3">
    <name type="scientific">Oceanobacillus luteolus</name>
    <dbReference type="NCBI Taxonomy" id="1274358"/>
    <lineage>
        <taxon>Bacteria</taxon>
        <taxon>Bacillati</taxon>
        <taxon>Bacillota</taxon>
        <taxon>Bacilli</taxon>
        <taxon>Bacillales</taxon>
        <taxon>Bacillaceae</taxon>
        <taxon>Oceanobacillus</taxon>
    </lineage>
</organism>
<name>A0ABW4HS91_9BACI</name>
<proteinExistence type="inferred from homology"/>
<dbReference type="HAMAP" id="MF_01575">
    <property type="entry name" value="UPF0398"/>
    <property type="match status" value="1"/>
</dbReference>
<comment type="similarity">
    <text evidence="1">Belongs to the UPF0398 family.</text>
</comment>
<dbReference type="PANTHER" id="PTHR38440">
    <property type="entry name" value="UPF0398 PROTEIN YPSA"/>
    <property type="match status" value="1"/>
</dbReference>
<dbReference type="Proteomes" id="UP001597221">
    <property type="component" value="Unassembled WGS sequence"/>
</dbReference>
<dbReference type="PIRSF" id="PIRSF021290">
    <property type="entry name" value="DUF1273"/>
    <property type="match status" value="1"/>
</dbReference>
<dbReference type="InterPro" id="IPR010697">
    <property type="entry name" value="YspA"/>
</dbReference>
<keyword evidence="3" id="KW-1185">Reference proteome</keyword>
<sequence length="184" mass="21665">MKVLHVTGYKSLELGIFKENDPKVHIIKTAIEKRIKQFIEEGLEWVIVSGQMGVELWTAEVVLDLKEEYDINLAVFPAFENQDKRWPKGLQEKYQEIIMVADFYKPIYIGDYKGPYQFRAKNQWFVEKSDASLILMDEEFPGSVKYFYDAAKKISEDYPIYLITPLDLDDIVEELRMSDPDYWS</sequence>
<dbReference type="Gene3D" id="3.40.50.450">
    <property type="match status" value="1"/>
</dbReference>
<accession>A0ABW4HS91</accession>
<dbReference type="SUPFAM" id="SSF102405">
    <property type="entry name" value="MCP/YpsA-like"/>
    <property type="match status" value="1"/>
</dbReference>